<sequence>MQILIGQQMEANRINALNVRYQADKDIAADMPVQQKGRFSKDWIE</sequence>
<gene>
    <name evidence="1" type="ORF">K7J14_07255</name>
</gene>
<protein>
    <submittedName>
        <fullName evidence="1">Uncharacterized protein</fullName>
    </submittedName>
</protein>
<dbReference type="RefSeq" id="WP_230754822.1">
    <property type="nucleotide sequence ID" value="NZ_JAINWA010000002.1"/>
</dbReference>
<proteinExistence type="predicted"/>
<accession>A0AAE3EIP2</accession>
<dbReference type="Proteomes" id="UP001198163">
    <property type="component" value="Unassembled WGS sequence"/>
</dbReference>
<name>A0AAE3EIP2_9SPIR</name>
<comment type="caution">
    <text evidence="1">The sequence shown here is derived from an EMBL/GenBank/DDBJ whole genome shotgun (WGS) entry which is preliminary data.</text>
</comment>
<dbReference type="AlphaFoldDB" id="A0AAE3EIP2"/>
<keyword evidence="2" id="KW-1185">Reference proteome</keyword>
<evidence type="ECO:0000313" key="1">
    <source>
        <dbReference type="EMBL" id="MCD1654501.1"/>
    </source>
</evidence>
<reference evidence="1" key="1">
    <citation type="submission" date="2021-08" db="EMBL/GenBank/DDBJ databases">
        <title>Comparative analyses of Brucepasteria parasyntrophica and Teretinema zuelzerae.</title>
        <authorList>
            <person name="Song Y."/>
            <person name="Brune A."/>
        </authorList>
    </citation>
    <scope>NUCLEOTIDE SEQUENCE</scope>
    <source>
        <strain evidence="1">DSM 1903</strain>
    </source>
</reference>
<organism evidence="1 2">
    <name type="scientific">Teretinema zuelzerae</name>
    <dbReference type="NCBI Taxonomy" id="156"/>
    <lineage>
        <taxon>Bacteria</taxon>
        <taxon>Pseudomonadati</taxon>
        <taxon>Spirochaetota</taxon>
        <taxon>Spirochaetia</taxon>
        <taxon>Spirochaetales</taxon>
        <taxon>Treponemataceae</taxon>
        <taxon>Teretinema</taxon>
    </lineage>
</organism>
<dbReference type="EMBL" id="JAINWA010000002">
    <property type="protein sequence ID" value="MCD1654501.1"/>
    <property type="molecule type" value="Genomic_DNA"/>
</dbReference>
<evidence type="ECO:0000313" key="2">
    <source>
        <dbReference type="Proteomes" id="UP001198163"/>
    </source>
</evidence>